<sequence>MKGEDHLKKVIGRTLEDGRLQSFYLKGELVDRINVTFLKIGDCWLRVVSTDEMTNVKIEEDAIDEIEFYGDNEFKYPIELIDKHFPEFKKYIGKKLLDFKELVLKEAESMSFGINLYFEDNLNWVIHNQDYPIDRNVYYFNNKIPEDLKENKNEMLTLGGIQAEWLKMSIFASKEIAVYRK</sequence>
<evidence type="ECO:0000313" key="2">
    <source>
        <dbReference type="Proteomes" id="UP000014974"/>
    </source>
</evidence>
<dbReference type="EMBL" id="ATNM01000083">
    <property type="protein sequence ID" value="EPR69021.1"/>
    <property type="molecule type" value="Genomic_DNA"/>
</dbReference>
<proteinExistence type="predicted"/>
<dbReference type="eggNOG" id="ENOG5031UT0">
    <property type="taxonomic scope" value="Bacteria"/>
</dbReference>
<protein>
    <submittedName>
        <fullName evidence="1">Uncharacterized protein</fullName>
    </submittedName>
</protein>
<organism evidence="1 2">
    <name type="scientific">Cyclobacterium qasimii M12-11B</name>
    <dbReference type="NCBI Taxonomy" id="641524"/>
    <lineage>
        <taxon>Bacteria</taxon>
        <taxon>Pseudomonadati</taxon>
        <taxon>Bacteroidota</taxon>
        <taxon>Cytophagia</taxon>
        <taxon>Cytophagales</taxon>
        <taxon>Cyclobacteriaceae</taxon>
        <taxon>Cyclobacterium</taxon>
    </lineage>
</organism>
<comment type="caution">
    <text evidence="1">The sequence shown here is derived from an EMBL/GenBank/DDBJ whole genome shotgun (WGS) entry which is preliminary data.</text>
</comment>
<dbReference type="RefSeq" id="WP_020893919.1">
    <property type="nucleotide sequence ID" value="NZ_ATNM01000083.1"/>
</dbReference>
<dbReference type="OrthoDB" id="980925at2"/>
<reference evidence="1 2" key="1">
    <citation type="journal article" date="2013" name="Genome Announc.">
        <title>Draft Genome Sequence of Cyclobacterium qasimii Strain M12-11BT, Isolated from Arctic Marine Sediment.</title>
        <authorList>
            <person name="Shivaji S."/>
            <person name="Ara S."/>
            <person name="Singh A."/>
            <person name="Kumar Pinnaka A."/>
        </authorList>
    </citation>
    <scope>NUCLEOTIDE SEQUENCE [LARGE SCALE GENOMIC DNA]</scope>
    <source>
        <strain evidence="1 2">M12-11B</strain>
    </source>
</reference>
<gene>
    <name evidence="1" type="ORF">ADICYQ_1966</name>
</gene>
<name>S7VG79_9BACT</name>
<accession>S7VG79</accession>
<evidence type="ECO:0000313" key="1">
    <source>
        <dbReference type="EMBL" id="EPR69021.1"/>
    </source>
</evidence>
<dbReference type="Proteomes" id="UP000014974">
    <property type="component" value="Unassembled WGS sequence"/>
</dbReference>
<dbReference type="AlphaFoldDB" id="S7VG79"/>